<dbReference type="Proteomes" id="UP000004778">
    <property type="component" value="Unassembled WGS sequence"/>
</dbReference>
<gene>
    <name evidence="2" type="ORF">HMPREF0058_0926</name>
</gene>
<dbReference type="STRING" id="103621.GCA_001067145_00211"/>
<accession>C0W4Y2</accession>
<dbReference type="EMBL" id="ACFH01000059">
    <property type="protein sequence ID" value="EEH66236.1"/>
    <property type="molecule type" value="Genomic_DNA"/>
</dbReference>
<dbReference type="HOGENOM" id="CLU_2393272_0_0_11"/>
<name>C0W4Y2_9ACTO</name>
<evidence type="ECO:0000313" key="3">
    <source>
        <dbReference type="Proteomes" id="UP000004778"/>
    </source>
</evidence>
<feature type="signal peptide" evidence="1">
    <location>
        <begin position="1"/>
        <end position="29"/>
    </location>
</feature>
<keyword evidence="1" id="KW-0732">Signal</keyword>
<evidence type="ECO:0008006" key="4">
    <source>
        <dbReference type="Google" id="ProtNLM"/>
    </source>
</evidence>
<keyword evidence="3" id="KW-1185">Reference proteome</keyword>
<evidence type="ECO:0000256" key="1">
    <source>
        <dbReference type="SAM" id="SignalP"/>
    </source>
</evidence>
<sequence>MRRPRRILAAFAALVLAGAVGVGAPTAMAADVSADGATSPDNIAKALDYLDQINKDVYGTKRTPLSEQQIADAKTLSKLRNEYVKKLVSRLIT</sequence>
<evidence type="ECO:0000313" key="2">
    <source>
        <dbReference type="EMBL" id="EEH66236.1"/>
    </source>
</evidence>
<protein>
    <recommendedName>
        <fullName evidence="4">DUF4148 domain-containing protein</fullName>
    </recommendedName>
</protein>
<organism evidence="2 3">
    <name type="scientific">Actinomyces urogenitalis DSM 15434</name>
    <dbReference type="NCBI Taxonomy" id="525246"/>
    <lineage>
        <taxon>Bacteria</taxon>
        <taxon>Bacillati</taxon>
        <taxon>Actinomycetota</taxon>
        <taxon>Actinomycetes</taxon>
        <taxon>Actinomycetales</taxon>
        <taxon>Actinomycetaceae</taxon>
        <taxon>Actinomyces</taxon>
    </lineage>
</organism>
<dbReference type="AlphaFoldDB" id="C0W4Y2"/>
<feature type="chain" id="PRO_5002902318" description="DUF4148 domain-containing protein" evidence="1">
    <location>
        <begin position="30"/>
        <end position="93"/>
    </location>
</feature>
<proteinExistence type="predicted"/>
<reference evidence="2 3" key="1">
    <citation type="submission" date="2009-01" db="EMBL/GenBank/DDBJ databases">
        <authorList>
            <person name="Qin X."/>
            <person name="Bachman B."/>
            <person name="Battles P."/>
            <person name="Bell A."/>
            <person name="Bess C."/>
            <person name="Bickham C."/>
            <person name="Chaboub L."/>
            <person name="Chen D."/>
            <person name="Coyle M."/>
            <person name="Deiros D.R."/>
            <person name="Dinh H."/>
            <person name="Forbes L."/>
            <person name="Fowler G."/>
            <person name="Francisco L."/>
            <person name="Fu Q."/>
            <person name="Gubbala S."/>
            <person name="Hale W."/>
            <person name="Han Y."/>
            <person name="Hemphill L."/>
            <person name="Highlander S.K."/>
            <person name="Hirani K."/>
            <person name="Hogues M."/>
            <person name="Jackson L."/>
            <person name="Jakkamsetti A."/>
            <person name="Javaid M."/>
            <person name="Jiang H."/>
            <person name="Korchina V."/>
            <person name="Kovar C."/>
            <person name="Lara F."/>
            <person name="Lee S."/>
            <person name="Mata R."/>
            <person name="Mathew T."/>
            <person name="Moen C."/>
            <person name="Morales K."/>
            <person name="Munidasa M."/>
            <person name="Nazareth L."/>
            <person name="Ngo R."/>
            <person name="Nguyen L."/>
            <person name="Okwuonu G."/>
            <person name="Ongeri F."/>
            <person name="Patil S."/>
            <person name="Petrosino J."/>
            <person name="Pham C."/>
            <person name="Pham P."/>
            <person name="Pu L.-L."/>
            <person name="Puazo M."/>
            <person name="Raj R."/>
            <person name="Reid J."/>
            <person name="Rouhana J."/>
            <person name="Saada N."/>
            <person name="Shang Y."/>
            <person name="Simmons D."/>
            <person name="Thornton R."/>
            <person name="Warren J."/>
            <person name="Weissenberger G."/>
            <person name="Zhang J."/>
            <person name="Zhang L."/>
            <person name="Zhou C."/>
            <person name="Zhu D."/>
            <person name="Muzny D."/>
            <person name="Worley K."/>
            <person name="Gibbs R."/>
        </authorList>
    </citation>
    <scope>NUCLEOTIDE SEQUENCE [LARGE SCALE GENOMIC DNA]</scope>
    <source>
        <strain evidence="2 3">DSM 15434</strain>
    </source>
</reference>
<comment type="caution">
    <text evidence="2">The sequence shown here is derived from an EMBL/GenBank/DDBJ whole genome shotgun (WGS) entry which is preliminary data.</text>
</comment>